<dbReference type="Gene3D" id="1.10.580.10">
    <property type="entry name" value="Citrate Synthase, domain 1"/>
    <property type="match status" value="1"/>
</dbReference>
<sequence length="104" mass="11947">MLRIFLGFENKKTLKEGRNGMLKPWQSFITEIDRDKLITRGVDQEEILRTYRYEEMIYLFVLGKRPAEVESEMLRAVIISHCSHGITGQSTLAVRMGVDCGPAL</sequence>
<dbReference type="InterPro" id="IPR016142">
    <property type="entry name" value="Citrate_synth-like_lrg_a-sub"/>
</dbReference>
<name>A0A1G2RXT3_9BACT</name>
<dbReference type="EMBL" id="MHUM01000003">
    <property type="protein sequence ID" value="OHA77268.1"/>
    <property type="molecule type" value="Genomic_DNA"/>
</dbReference>
<dbReference type="InterPro" id="IPR036969">
    <property type="entry name" value="Citrate_synthase_sf"/>
</dbReference>
<dbReference type="Proteomes" id="UP000177853">
    <property type="component" value="Unassembled WGS sequence"/>
</dbReference>
<evidence type="ECO:0000313" key="1">
    <source>
        <dbReference type="EMBL" id="OHA77268.1"/>
    </source>
</evidence>
<comment type="caution">
    <text evidence="1">The sequence shown here is derived from an EMBL/GenBank/DDBJ whole genome shotgun (WGS) entry which is preliminary data.</text>
</comment>
<gene>
    <name evidence="1" type="ORF">A3H01_00570</name>
</gene>
<organism evidence="1 2">
    <name type="scientific">Candidatus Wildermuthbacteria bacterium RIFCSPLOWO2_12_FULL_40_9</name>
    <dbReference type="NCBI Taxonomy" id="1802467"/>
    <lineage>
        <taxon>Bacteria</taxon>
        <taxon>Candidatus Wildermuthiibacteriota</taxon>
    </lineage>
</organism>
<accession>A0A1G2RXT3</accession>
<proteinExistence type="predicted"/>
<dbReference type="GO" id="GO:0046912">
    <property type="term" value="F:acyltransferase activity, acyl groups converted into alkyl on transfer"/>
    <property type="evidence" value="ECO:0007669"/>
    <property type="project" value="InterPro"/>
</dbReference>
<evidence type="ECO:0000313" key="2">
    <source>
        <dbReference type="Proteomes" id="UP000177853"/>
    </source>
</evidence>
<protein>
    <submittedName>
        <fullName evidence="1">Uncharacterized protein</fullName>
    </submittedName>
</protein>
<reference evidence="1 2" key="1">
    <citation type="journal article" date="2016" name="Nat. Commun.">
        <title>Thousands of microbial genomes shed light on interconnected biogeochemical processes in an aquifer system.</title>
        <authorList>
            <person name="Anantharaman K."/>
            <person name="Brown C.T."/>
            <person name="Hug L.A."/>
            <person name="Sharon I."/>
            <person name="Castelle C.J."/>
            <person name="Probst A.J."/>
            <person name="Thomas B.C."/>
            <person name="Singh A."/>
            <person name="Wilkins M.J."/>
            <person name="Karaoz U."/>
            <person name="Brodie E.L."/>
            <person name="Williams K.H."/>
            <person name="Hubbard S.S."/>
            <person name="Banfield J.F."/>
        </authorList>
    </citation>
    <scope>NUCLEOTIDE SEQUENCE [LARGE SCALE GENOMIC DNA]</scope>
</reference>
<dbReference type="AlphaFoldDB" id="A0A1G2RXT3"/>
<dbReference type="SUPFAM" id="SSF48256">
    <property type="entry name" value="Citrate synthase"/>
    <property type="match status" value="1"/>
</dbReference>